<keyword evidence="3" id="KW-1185">Reference proteome</keyword>
<dbReference type="AlphaFoldDB" id="A0A1H2T244"/>
<dbReference type="RefSeq" id="WP_090297328.1">
    <property type="nucleotide sequence ID" value="NZ_FNKI01000002.1"/>
</dbReference>
<evidence type="ECO:0000256" key="1">
    <source>
        <dbReference type="SAM" id="Phobius"/>
    </source>
</evidence>
<gene>
    <name evidence="2" type="ORF">SAMN04487892_1366</name>
</gene>
<protein>
    <submittedName>
        <fullName evidence="2">ABC-2 type transport system permease protein</fullName>
    </submittedName>
</protein>
<feature type="transmembrane region" description="Helical" evidence="1">
    <location>
        <begin position="20"/>
        <end position="39"/>
    </location>
</feature>
<feature type="transmembrane region" description="Helical" evidence="1">
    <location>
        <begin position="114"/>
        <end position="145"/>
    </location>
</feature>
<proteinExistence type="predicted"/>
<keyword evidence="1" id="KW-1133">Transmembrane helix</keyword>
<dbReference type="OrthoDB" id="9814570at2"/>
<feature type="transmembrane region" description="Helical" evidence="1">
    <location>
        <begin position="165"/>
        <end position="194"/>
    </location>
</feature>
<feature type="transmembrane region" description="Helical" evidence="1">
    <location>
        <begin position="249"/>
        <end position="271"/>
    </location>
</feature>
<dbReference type="Proteomes" id="UP000199592">
    <property type="component" value="Unassembled WGS sequence"/>
</dbReference>
<dbReference type="EMBL" id="FNMY01000001">
    <property type="protein sequence ID" value="SDW37359.1"/>
    <property type="molecule type" value="Genomic_DNA"/>
</dbReference>
<keyword evidence="1" id="KW-0812">Transmembrane</keyword>
<evidence type="ECO:0000313" key="3">
    <source>
        <dbReference type="Proteomes" id="UP000199592"/>
    </source>
</evidence>
<dbReference type="PANTHER" id="PTHR37305">
    <property type="entry name" value="INTEGRAL MEMBRANE PROTEIN-RELATED"/>
    <property type="match status" value="1"/>
</dbReference>
<feature type="transmembrane region" description="Helical" evidence="1">
    <location>
        <begin position="67"/>
        <end position="93"/>
    </location>
</feature>
<dbReference type="Pfam" id="PF12730">
    <property type="entry name" value="ABC2_membrane_4"/>
    <property type="match status" value="1"/>
</dbReference>
<accession>A0A1H2T244</accession>
<reference evidence="3" key="1">
    <citation type="submission" date="2016-10" db="EMBL/GenBank/DDBJ databases">
        <authorList>
            <person name="Varghese N."/>
            <person name="Submissions S."/>
        </authorList>
    </citation>
    <scope>NUCLEOTIDE SEQUENCE [LARGE SCALE GENOMIC DNA]</scope>
    <source>
        <strain evidence="3">DSM 25030</strain>
    </source>
</reference>
<dbReference type="STRING" id="1073328.SAMN05216294_2727"/>
<sequence length="277" mass="31363">MMLPLLKTELFKLFRESKTWYAIAAVLLIELIILVAAYYQGAEILDLLLENLQQSFYFEGNLLNGNLLLYIVLNSLWFNLPLILMIVSSSLITDEYKNGTLKTLMLQAVDKRKLILAKFIASLIFTVLMLLLLMITTFVLAYGIFGTGDLVVYLGTLNFFPSEEAFKRICFAFASGTISMIFFTTVSITLGIFLKESAKTWIASAFFLILSSLLLKAKFGLGAVESYFFPKLTNSWQRFFDYEVDVSSILLDNSVLGIYIILVVLIGTYYFKKQDVG</sequence>
<keyword evidence="1" id="KW-0472">Membrane</keyword>
<evidence type="ECO:0000313" key="2">
    <source>
        <dbReference type="EMBL" id="SDW37359.1"/>
    </source>
</evidence>
<feature type="transmembrane region" description="Helical" evidence="1">
    <location>
        <begin position="206"/>
        <end position="229"/>
    </location>
</feature>
<name>A0A1H2T244_9FLAO</name>
<dbReference type="PANTHER" id="PTHR37305:SF1">
    <property type="entry name" value="MEMBRANE PROTEIN"/>
    <property type="match status" value="1"/>
</dbReference>
<organism evidence="2 3">
    <name type="scientific">Flagellimonas zhangzhouensis</name>
    <dbReference type="NCBI Taxonomy" id="1073328"/>
    <lineage>
        <taxon>Bacteria</taxon>
        <taxon>Pseudomonadati</taxon>
        <taxon>Bacteroidota</taxon>
        <taxon>Flavobacteriia</taxon>
        <taxon>Flavobacteriales</taxon>
        <taxon>Flavobacteriaceae</taxon>
        <taxon>Flagellimonas</taxon>
    </lineage>
</organism>